<evidence type="ECO:0000313" key="2">
    <source>
        <dbReference type="EMBL" id="HED31327.1"/>
    </source>
</evidence>
<gene>
    <name evidence="2" type="ORF">ENN50_06560</name>
</gene>
<feature type="transmembrane region" description="Helical" evidence="1">
    <location>
        <begin position="15"/>
        <end position="37"/>
    </location>
</feature>
<evidence type="ECO:0008006" key="3">
    <source>
        <dbReference type="Google" id="ProtNLM"/>
    </source>
</evidence>
<keyword evidence="1" id="KW-1133">Transmembrane helix</keyword>
<dbReference type="AlphaFoldDB" id="A0A831WPI7"/>
<proteinExistence type="predicted"/>
<comment type="caution">
    <text evidence="2">The sequence shown here is derived from an EMBL/GenBank/DDBJ whole genome shotgun (WGS) entry which is preliminary data.</text>
</comment>
<keyword evidence="1" id="KW-0472">Membrane</keyword>
<protein>
    <recommendedName>
        <fullName evidence="3">Dicarboxylate transport domain-containing protein</fullName>
    </recommendedName>
</protein>
<dbReference type="Proteomes" id="UP000886335">
    <property type="component" value="Unassembled WGS sequence"/>
</dbReference>
<dbReference type="InterPro" id="IPR021730">
    <property type="entry name" value="YdbH"/>
</dbReference>
<keyword evidence="1" id="KW-0812">Transmembrane</keyword>
<sequence length="709" mass="78147">MGTHQWQLVEKIMKWVFRFAASATLIILVCLAGTWLASPLLIEKIAASLAGSSGLAIKLKQPGRPLLNSIAFGSLKVKPLSSPSYTVTLQKGRFHWSPRSGSFTSSLRNLLQGRLPLVVELQADDAVITLADPAVTVKDSSIHISADMDIYRNEQGPWDITLKQYEYRVEQAVLIYQSTRLEQISYYLHSDRENSWQQPPERLTIGSISTPDIQLPMKNFSATISLGPELVKKDTIRAEQCSLDIMGWKASAPRIDYIRSSGRSDLTLELENIDLDSLFTPVLHEGQRITGSAGGTVPIIFTPDSLSIRDAFVKCSPGSMLTFTSSDGNRLSLDLTGEGNPVIERLDATIGFQGPLAETEEIRLKRLSAEIFDGAIEITDGRYDIQRHEATMTLRLNDIKPDKVMDLSGNISGSYKGRITGKMPFTWNNGGLTITGATFSSTGKADITHTPPASATQDTMEISMDTVPVSYELRQPDIVFDRKQNGLIRIRAKLAEIERIKGLDHKKLLKPRATLTFAGPDMAEGHITLENFSAGFLEGSIGIDHALYNYRENKAGFQLSVTSVPLQNLVTLQGVNKLSTSGTISGKLPVTIDGPLFEVRGGTLEANRTGSIIYNASAEELLAAHEGLKTTYAALSDFRYRELKANIDIRPDGESILKLQLKGHNPSFQNGREVHLNLNVEQNLLDLLRSLTISTEVEQKISEKARKQR</sequence>
<dbReference type="Pfam" id="PF11739">
    <property type="entry name" value="YdbH-like"/>
    <property type="match status" value="3"/>
</dbReference>
<name>A0A831WPI7_PROAE</name>
<dbReference type="EMBL" id="DSBW01000143">
    <property type="protein sequence ID" value="HED31327.1"/>
    <property type="molecule type" value="Genomic_DNA"/>
</dbReference>
<organism evidence="2">
    <name type="scientific">Prosthecochloris aestuarii</name>
    <dbReference type="NCBI Taxonomy" id="1102"/>
    <lineage>
        <taxon>Bacteria</taxon>
        <taxon>Pseudomonadati</taxon>
        <taxon>Chlorobiota</taxon>
        <taxon>Chlorobiia</taxon>
        <taxon>Chlorobiales</taxon>
        <taxon>Chlorobiaceae</taxon>
        <taxon>Prosthecochloris</taxon>
    </lineage>
</organism>
<accession>A0A831WPI7</accession>
<reference evidence="2" key="1">
    <citation type="journal article" date="2020" name="mSystems">
        <title>Genome- and Community-Level Interaction Insights into Carbon Utilization and Element Cycling Functions of Hydrothermarchaeota in Hydrothermal Sediment.</title>
        <authorList>
            <person name="Zhou Z."/>
            <person name="Liu Y."/>
            <person name="Xu W."/>
            <person name="Pan J."/>
            <person name="Luo Z.H."/>
            <person name="Li M."/>
        </authorList>
    </citation>
    <scope>NUCLEOTIDE SEQUENCE [LARGE SCALE GENOMIC DNA]</scope>
    <source>
        <strain evidence="2">SpSt-1181</strain>
    </source>
</reference>
<evidence type="ECO:0000256" key="1">
    <source>
        <dbReference type="SAM" id="Phobius"/>
    </source>
</evidence>